<proteinExistence type="predicted"/>
<dbReference type="PANTHER" id="PTHR37911">
    <property type="entry name" value="OSJNBA0067K08.20 PROTEIN"/>
    <property type="match status" value="1"/>
</dbReference>
<evidence type="ECO:0000313" key="3">
    <source>
        <dbReference type="Proteomes" id="UP001190926"/>
    </source>
</evidence>
<feature type="region of interest" description="Disordered" evidence="1">
    <location>
        <begin position="85"/>
        <end position="117"/>
    </location>
</feature>
<gene>
    <name evidence="2" type="ORF">C2S53_001042</name>
</gene>
<dbReference type="EMBL" id="SDAM02000018">
    <property type="protein sequence ID" value="KAH6837218.1"/>
    <property type="molecule type" value="Genomic_DNA"/>
</dbReference>
<dbReference type="AlphaFoldDB" id="A0AAD4PEQ0"/>
<name>A0AAD4PEQ0_PERFH</name>
<reference evidence="2 3" key="1">
    <citation type="journal article" date="2021" name="Nat. Commun.">
        <title>Incipient diploidization of the medicinal plant Perilla within 10,000 years.</title>
        <authorList>
            <person name="Zhang Y."/>
            <person name="Shen Q."/>
            <person name="Leng L."/>
            <person name="Zhang D."/>
            <person name="Chen S."/>
            <person name="Shi Y."/>
            <person name="Ning Z."/>
            <person name="Chen S."/>
        </authorList>
    </citation>
    <scope>NUCLEOTIDE SEQUENCE [LARGE SCALE GENOMIC DNA]</scope>
    <source>
        <strain evidence="3">cv. PC099</strain>
    </source>
</reference>
<feature type="compositionally biased region" description="Basic and acidic residues" evidence="1">
    <location>
        <begin position="89"/>
        <end position="100"/>
    </location>
</feature>
<organism evidence="2 3">
    <name type="scientific">Perilla frutescens var. hirtella</name>
    <name type="common">Perilla citriodora</name>
    <name type="synonym">Perilla setoyensis</name>
    <dbReference type="NCBI Taxonomy" id="608512"/>
    <lineage>
        <taxon>Eukaryota</taxon>
        <taxon>Viridiplantae</taxon>
        <taxon>Streptophyta</taxon>
        <taxon>Embryophyta</taxon>
        <taxon>Tracheophyta</taxon>
        <taxon>Spermatophyta</taxon>
        <taxon>Magnoliopsida</taxon>
        <taxon>eudicotyledons</taxon>
        <taxon>Gunneridae</taxon>
        <taxon>Pentapetalae</taxon>
        <taxon>asterids</taxon>
        <taxon>lamiids</taxon>
        <taxon>Lamiales</taxon>
        <taxon>Lamiaceae</taxon>
        <taxon>Nepetoideae</taxon>
        <taxon>Elsholtzieae</taxon>
        <taxon>Perilla</taxon>
    </lineage>
</organism>
<evidence type="ECO:0000313" key="2">
    <source>
        <dbReference type="EMBL" id="KAH6837218.1"/>
    </source>
</evidence>
<comment type="caution">
    <text evidence="2">The sequence shown here is derived from an EMBL/GenBank/DDBJ whole genome shotgun (WGS) entry which is preliminary data.</text>
</comment>
<evidence type="ECO:0000256" key="1">
    <source>
        <dbReference type="SAM" id="MobiDB-lite"/>
    </source>
</evidence>
<keyword evidence="3" id="KW-1185">Reference proteome</keyword>
<protein>
    <submittedName>
        <fullName evidence="2">Uncharacterized protein</fullName>
    </submittedName>
</protein>
<feature type="compositionally biased region" description="Low complexity" evidence="1">
    <location>
        <begin position="103"/>
        <end position="117"/>
    </location>
</feature>
<dbReference type="PANTHER" id="PTHR37911:SF1">
    <property type="entry name" value="OS04G0497900 PROTEIN"/>
    <property type="match status" value="1"/>
</dbReference>
<sequence>MITQSAVWMRHNIISVMRLFYQCEFEPPNEFFDALVPLLDSEIEQGYMCKIVMVNPKAFADNVVNGYERLRDRQDESVVEEVLTLNTDMHGDSNDTKSNPDESNSINSEGSSKSNDSLAVMPSNLGLVNENDNAINCDNAISITVILPFQDGLKNRRVNQLKSCSVVRALVDELERKDRVGRDDIKATSISAGKHEIIKTMIDDDIDKVGPDGILFIVLSSGAAIKKRTASQDFST</sequence>
<accession>A0AAD4PEQ0</accession>
<dbReference type="Proteomes" id="UP001190926">
    <property type="component" value="Unassembled WGS sequence"/>
</dbReference>